<name>A0AAV5HNJ2_9ROSI</name>
<dbReference type="EMBL" id="BPVZ01000004">
    <property type="protein sequence ID" value="GKU90398.1"/>
    <property type="molecule type" value="Genomic_DNA"/>
</dbReference>
<keyword evidence="6" id="KW-0539">Nucleus</keyword>
<keyword evidence="3" id="KW-0805">Transcription regulation</keyword>
<gene>
    <name evidence="10" type="ORF">SLEP1_g4397</name>
</gene>
<evidence type="ECO:0000256" key="7">
    <source>
        <dbReference type="SAM" id="MobiDB-lite"/>
    </source>
</evidence>
<dbReference type="Pfam" id="PF03634">
    <property type="entry name" value="TCP"/>
    <property type="match status" value="1"/>
</dbReference>
<dbReference type="GO" id="GO:2000032">
    <property type="term" value="P:regulation of secondary shoot formation"/>
    <property type="evidence" value="ECO:0007669"/>
    <property type="project" value="TreeGrafter"/>
</dbReference>
<keyword evidence="11" id="KW-1185">Reference proteome</keyword>
<dbReference type="PANTHER" id="PTHR31072">
    <property type="entry name" value="TRANSCRIPTION FACTOR TCP4-RELATED"/>
    <property type="match status" value="1"/>
</dbReference>
<dbReference type="PROSITE" id="PS51369">
    <property type="entry name" value="TCP"/>
    <property type="match status" value="1"/>
</dbReference>
<evidence type="ECO:0000313" key="11">
    <source>
        <dbReference type="Proteomes" id="UP001054252"/>
    </source>
</evidence>
<evidence type="ECO:0000256" key="2">
    <source>
        <dbReference type="ARBA" id="ARBA00022473"/>
    </source>
</evidence>
<proteinExistence type="predicted"/>
<dbReference type="GO" id="GO:0003700">
    <property type="term" value="F:DNA-binding transcription factor activity"/>
    <property type="evidence" value="ECO:0007669"/>
    <property type="project" value="InterPro"/>
</dbReference>
<evidence type="ECO:0000259" key="8">
    <source>
        <dbReference type="PROSITE" id="PS51369"/>
    </source>
</evidence>
<protein>
    <submittedName>
        <fullName evidence="10">Uncharacterized protein</fullName>
    </submittedName>
</protein>
<evidence type="ECO:0000256" key="4">
    <source>
        <dbReference type="ARBA" id="ARBA00023125"/>
    </source>
</evidence>
<keyword evidence="2" id="KW-0217">Developmental protein</keyword>
<evidence type="ECO:0000256" key="5">
    <source>
        <dbReference type="ARBA" id="ARBA00023163"/>
    </source>
</evidence>
<keyword evidence="4" id="KW-0238">DNA-binding</keyword>
<comment type="subcellular location">
    <subcellularLocation>
        <location evidence="1">Nucleus</location>
    </subcellularLocation>
</comment>
<dbReference type="InterPro" id="IPR005333">
    <property type="entry name" value="Transcription_factor_TCP"/>
</dbReference>
<feature type="domain" description="TCP" evidence="8">
    <location>
        <begin position="107"/>
        <end position="165"/>
    </location>
</feature>
<evidence type="ECO:0000259" key="9">
    <source>
        <dbReference type="PROSITE" id="PS51370"/>
    </source>
</evidence>
<evidence type="ECO:0000256" key="3">
    <source>
        <dbReference type="ARBA" id="ARBA00023015"/>
    </source>
</evidence>
<feature type="region of interest" description="Disordered" evidence="7">
    <location>
        <begin position="171"/>
        <end position="281"/>
    </location>
</feature>
<dbReference type="PROSITE" id="PS51370">
    <property type="entry name" value="R"/>
    <property type="match status" value="1"/>
</dbReference>
<dbReference type="AlphaFoldDB" id="A0AAV5HNJ2"/>
<feature type="compositionally biased region" description="Basic residues" evidence="7">
    <location>
        <begin position="100"/>
        <end position="113"/>
    </location>
</feature>
<feature type="region of interest" description="Disordered" evidence="7">
    <location>
        <begin position="65"/>
        <end position="121"/>
    </location>
</feature>
<keyword evidence="5" id="KW-0804">Transcription</keyword>
<evidence type="ECO:0000313" key="10">
    <source>
        <dbReference type="EMBL" id="GKU90398.1"/>
    </source>
</evidence>
<evidence type="ECO:0000256" key="6">
    <source>
        <dbReference type="ARBA" id="ARBA00023242"/>
    </source>
</evidence>
<dbReference type="InterPro" id="IPR017887">
    <property type="entry name" value="TF_TCP_subgr"/>
</dbReference>
<feature type="domain" description="R" evidence="9">
    <location>
        <begin position="227"/>
        <end position="244"/>
    </location>
</feature>
<dbReference type="Proteomes" id="UP001054252">
    <property type="component" value="Unassembled WGS sequence"/>
</dbReference>
<sequence>MFSSSNSYNPFPFVMTNQTMMTGNPSSTPGDQASSPFFNFPVPFFDDCDADGLLISQLFSQQPILGSSSNGEPSVPTAEVKKVAGRKKRSSGDGGTKVAIPRKRTGKKDRHSKIYTSQGPRDRRMRLSLQIARKFFDLQDMLGFDKASKTIEWLFSKSKAAIKEVAENFPGVKESCNGGGKTTTVSSTSESEVVSVAEETEDNGEQKGKEKKDKKSRKASTNVTVPRESREKARARARERTIEKMKKKSDESNLKDVEHFQSSSPHESGENLGGSSQTNSSWKAVIQKEDEQYHRLPMVPMPELQMDSAVSIIEKFLGVNTITPRSSSMGNYSHDIANLSIRGNSDENNSVFSESWRLNADHKMQYTYCEMTNVKEAGSSGNVIQVQNPSPIFMANLNTQEQNPSSVFMIPSRELNPNSLFMTPSNVREGNPTSVLVSTQNSGLHSHFQENQLCSNHFVANKYCNFY</sequence>
<dbReference type="PANTHER" id="PTHR31072:SF87">
    <property type="entry name" value="TRANSCRIPTION FACTOR TCP12"/>
    <property type="match status" value="1"/>
</dbReference>
<feature type="compositionally biased region" description="Low complexity" evidence="7">
    <location>
        <begin position="182"/>
        <end position="197"/>
    </location>
</feature>
<dbReference type="GO" id="GO:0005634">
    <property type="term" value="C:nucleus"/>
    <property type="evidence" value="ECO:0007669"/>
    <property type="project" value="UniProtKB-SubCell"/>
</dbReference>
<accession>A0AAV5HNJ2</accession>
<feature type="compositionally biased region" description="Basic and acidic residues" evidence="7">
    <location>
        <begin position="227"/>
        <end position="259"/>
    </location>
</feature>
<dbReference type="GO" id="GO:0043565">
    <property type="term" value="F:sequence-specific DNA binding"/>
    <property type="evidence" value="ECO:0007669"/>
    <property type="project" value="TreeGrafter"/>
</dbReference>
<evidence type="ECO:0000256" key="1">
    <source>
        <dbReference type="ARBA" id="ARBA00004123"/>
    </source>
</evidence>
<reference evidence="10 11" key="1">
    <citation type="journal article" date="2021" name="Commun. Biol.">
        <title>The genome of Shorea leprosula (Dipterocarpaceae) highlights the ecological relevance of drought in aseasonal tropical rainforests.</title>
        <authorList>
            <person name="Ng K.K.S."/>
            <person name="Kobayashi M.J."/>
            <person name="Fawcett J.A."/>
            <person name="Hatakeyama M."/>
            <person name="Paape T."/>
            <person name="Ng C.H."/>
            <person name="Ang C.C."/>
            <person name="Tnah L.H."/>
            <person name="Lee C.T."/>
            <person name="Nishiyama T."/>
            <person name="Sese J."/>
            <person name="O'Brien M.J."/>
            <person name="Copetti D."/>
            <person name="Mohd Noor M.I."/>
            <person name="Ong R.C."/>
            <person name="Putra M."/>
            <person name="Sireger I.Z."/>
            <person name="Indrioko S."/>
            <person name="Kosugi Y."/>
            <person name="Izuno A."/>
            <person name="Isagi Y."/>
            <person name="Lee S.L."/>
            <person name="Shimizu K.K."/>
        </authorList>
    </citation>
    <scope>NUCLEOTIDE SEQUENCE [LARGE SCALE GENOMIC DNA]</scope>
    <source>
        <strain evidence="10">214</strain>
    </source>
</reference>
<feature type="compositionally biased region" description="Basic and acidic residues" evidence="7">
    <location>
        <begin position="204"/>
        <end position="213"/>
    </location>
</feature>
<organism evidence="10 11">
    <name type="scientific">Rubroshorea leprosula</name>
    <dbReference type="NCBI Taxonomy" id="152421"/>
    <lineage>
        <taxon>Eukaryota</taxon>
        <taxon>Viridiplantae</taxon>
        <taxon>Streptophyta</taxon>
        <taxon>Embryophyta</taxon>
        <taxon>Tracheophyta</taxon>
        <taxon>Spermatophyta</taxon>
        <taxon>Magnoliopsida</taxon>
        <taxon>eudicotyledons</taxon>
        <taxon>Gunneridae</taxon>
        <taxon>Pentapetalae</taxon>
        <taxon>rosids</taxon>
        <taxon>malvids</taxon>
        <taxon>Malvales</taxon>
        <taxon>Dipterocarpaceae</taxon>
        <taxon>Rubroshorea</taxon>
    </lineage>
</organism>
<dbReference type="InterPro" id="IPR017888">
    <property type="entry name" value="CYC/TB1_R_domain"/>
</dbReference>
<comment type="caution">
    <text evidence="10">The sequence shown here is derived from an EMBL/GenBank/DDBJ whole genome shotgun (WGS) entry which is preliminary data.</text>
</comment>